<accession>A0A5N5TEN7</accession>
<sequence length="446" mass="51181">MPPKSYYHEGGETFLQSLFTHFSYFAFDKAKEQADRERDVSKNQCSPVWTTLLSCVSQLAIVEKLYMNLLFLTPKGFLRKESSVRLSYETILTELVEIEKRRGTTSNTSHASNAPSNVTVESEKTEKGCSEGVLLHLSSHLILFIQARLLMLSFYEKLILWSSNKYVNYDDALQYIDEIIKKNSSSFHHPILAPIKTTFTCESEINSHLLGSLKAMQELQFLPALLHLHDAQSKLLSWQTIIQNKESKKYNFLKSPSLPALYQWLWRAKASFVSKFSLYFYEVLSGQASASETKNLLTKLTCDYVSKIQSFQRKIDAQSVCIVLKASPHCNMRSPGYNFPSDEHAQINLDHYLTIFSYPVKPLSVWPCILMQLSNMTTEELYDKVISHYDVKVGITLFFCQIEPNIFLVVTFENKKPEKENFVKEFLLDIAVQLSCNKVFAALKPN</sequence>
<evidence type="ECO:0000313" key="3">
    <source>
        <dbReference type="Proteomes" id="UP000326759"/>
    </source>
</evidence>
<dbReference type="GO" id="GO:1904262">
    <property type="term" value="P:negative regulation of TORC1 signaling"/>
    <property type="evidence" value="ECO:0007669"/>
    <property type="project" value="TreeGrafter"/>
</dbReference>
<dbReference type="GO" id="GO:0061462">
    <property type="term" value="P:protein localization to lysosome"/>
    <property type="evidence" value="ECO:0007669"/>
    <property type="project" value="TreeGrafter"/>
</dbReference>
<proteinExistence type="predicted"/>
<dbReference type="GO" id="GO:0034198">
    <property type="term" value="P:cellular response to amino acid starvation"/>
    <property type="evidence" value="ECO:0007669"/>
    <property type="project" value="TreeGrafter"/>
</dbReference>
<dbReference type="Proteomes" id="UP000326759">
    <property type="component" value="Unassembled WGS sequence"/>
</dbReference>
<dbReference type="PANTHER" id="PTHR31581">
    <property type="entry name" value="KICSTOR COMPLEX PROTEIN C12ORF66"/>
    <property type="match status" value="1"/>
</dbReference>
<organism evidence="2 3">
    <name type="scientific">Armadillidium nasatum</name>
    <dbReference type="NCBI Taxonomy" id="96803"/>
    <lineage>
        <taxon>Eukaryota</taxon>
        <taxon>Metazoa</taxon>
        <taxon>Ecdysozoa</taxon>
        <taxon>Arthropoda</taxon>
        <taxon>Crustacea</taxon>
        <taxon>Multicrustacea</taxon>
        <taxon>Malacostraca</taxon>
        <taxon>Eumalacostraca</taxon>
        <taxon>Peracarida</taxon>
        <taxon>Isopoda</taxon>
        <taxon>Oniscidea</taxon>
        <taxon>Crinocheta</taxon>
        <taxon>Armadillidiidae</taxon>
        <taxon>Armadillidium</taxon>
    </lineage>
</organism>
<feature type="region of interest" description="Disordered" evidence="1">
    <location>
        <begin position="103"/>
        <end position="122"/>
    </location>
</feature>
<keyword evidence="3" id="KW-1185">Reference proteome</keyword>
<protein>
    <submittedName>
        <fullName evidence="2">Uncharacterized protein</fullName>
    </submittedName>
</protein>
<dbReference type="InterPro" id="IPR018544">
    <property type="entry name" value="KICS_2"/>
</dbReference>
<name>A0A5N5TEN7_9CRUS</name>
<dbReference type="AlphaFoldDB" id="A0A5N5TEN7"/>
<dbReference type="Pfam" id="PF09404">
    <property type="entry name" value="C12orf66_like"/>
    <property type="match status" value="1"/>
</dbReference>
<dbReference type="OrthoDB" id="18134at2759"/>
<comment type="caution">
    <text evidence="2">The sequence shown here is derived from an EMBL/GenBank/DDBJ whole genome shotgun (WGS) entry which is preliminary data.</text>
</comment>
<dbReference type="SUPFAM" id="SSF160651">
    <property type="entry name" value="FLJ32549 C-terminal domain-like"/>
    <property type="match status" value="1"/>
</dbReference>
<feature type="compositionally biased region" description="Polar residues" evidence="1">
    <location>
        <begin position="104"/>
        <end position="120"/>
    </location>
</feature>
<dbReference type="SUPFAM" id="SSF158548">
    <property type="entry name" value="FLJ32549 domain-like"/>
    <property type="match status" value="1"/>
</dbReference>
<gene>
    <name evidence="2" type="ORF">Anas_11619</name>
</gene>
<evidence type="ECO:0000313" key="2">
    <source>
        <dbReference type="EMBL" id="KAB7503585.1"/>
    </source>
</evidence>
<dbReference type="GO" id="GO:0042149">
    <property type="term" value="P:cellular response to glucose starvation"/>
    <property type="evidence" value="ECO:0007669"/>
    <property type="project" value="TreeGrafter"/>
</dbReference>
<dbReference type="EMBL" id="SEYY01004847">
    <property type="protein sequence ID" value="KAB7503585.1"/>
    <property type="molecule type" value="Genomic_DNA"/>
</dbReference>
<dbReference type="InterPro" id="IPR038060">
    <property type="entry name" value="C12orf66-like_central_sf"/>
</dbReference>
<dbReference type="PANTHER" id="PTHR31581:SF1">
    <property type="entry name" value="KICSTOR SUBUNIT 2"/>
    <property type="match status" value="1"/>
</dbReference>
<reference evidence="2 3" key="1">
    <citation type="journal article" date="2019" name="PLoS Biol.">
        <title>Sex chromosomes control vertical transmission of feminizing Wolbachia symbionts in an isopod.</title>
        <authorList>
            <person name="Becking T."/>
            <person name="Chebbi M.A."/>
            <person name="Giraud I."/>
            <person name="Moumen B."/>
            <person name="Laverre T."/>
            <person name="Caubet Y."/>
            <person name="Peccoud J."/>
            <person name="Gilbert C."/>
            <person name="Cordaux R."/>
        </authorList>
    </citation>
    <scope>NUCLEOTIDE SEQUENCE [LARGE SCALE GENOMIC DNA]</scope>
    <source>
        <strain evidence="2">ANa2</strain>
        <tissue evidence="2">Whole body excluding digestive tract and cuticle</tissue>
    </source>
</reference>
<dbReference type="Gene3D" id="1.10.3450.30">
    <property type="match status" value="1"/>
</dbReference>
<evidence type="ECO:0000256" key="1">
    <source>
        <dbReference type="SAM" id="MobiDB-lite"/>
    </source>
</evidence>